<dbReference type="EMBL" id="MUBK01000002">
    <property type="protein sequence ID" value="OTA21727.1"/>
    <property type="molecule type" value="Genomic_DNA"/>
</dbReference>
<dbReference type="AlphaFoldDB" id="A0A1Y2STM9"/>
<sequence length="35" mass="3695">MGNGGEVIIGGIQIPHFFCIYAGKVGNADRIDFKG</sequence>
<proteinExistence type="predicted"/>
<evidence type="ECO:0000313" key="1">
    <source>
        <dbReference type="EMBL" id="OTA21727.1"/>
    </source>
</evidence>
<accession>A0A1Y2STM9</accession>
<organism evidence="1 2">
    <name type="scientific">Xenorhabdus beddingii</name>
    <dbReference type="NCBI Taxonomy" id="40578"/>
    <lineage>
        <taxon>Bacteria</taxon>
        <taxon>Pseudomonadati</taxon>
        <taxon>Pseudomonadota</taxon>
        <taxon>Gammaproteobacteria</taxon>
        <taxon>Enterobacterales</taxon>
        <taxon>Morganellaceae</taxon>
        <taxon>Xenorhabdus</taxon>
    </lineage>
</organism>
<protein>
    <submittedName>
        <fullName evidence="1">Uncharacterized protein</fullName>
    </submittedName>
</protein>
<evidence type="ECO:0000313" key="2">
    <source>
        <dbReference type="Proteomes" id="UP000194204"/>
    </source>
</evidence>
<gene>
    <name evidence="1" type="ORF">Xbed_00478</name>
</gene>
<keyword evidence="2" id="KW-1185">Reference proteome</keyword>
<name>A0A1Y2STM9_9GAMM</name>
<reference evidence="1 2" key="1">
    <citation type="submission" date="2017-01" db="EMBL/GenBank/DDBJ databases">
        <title>Deconstructing symbiosis and pathogenesis requirements using a combined genomic-metabolomic approach.</title>
        <authorList>
            <person name="Tobias N.J."/>
            <person name="Wolff H."/>
            <person name="Djahanschiri B."/>
            <person name="Ebersberger I."/>
            <person name="Bode H.B."/>
        </authorList>
    </citation>
    <scope>NUCLEOTIDE SEQUENCE [LARGE SCALE GENOMIC DNA]</scope>
    <source>
        <strain evidence="1 2">DSM 4764</strain>
    </source>
</reference>
<dbReference type="Proteomes" id="UP000194204">
    <property type="component" value="Unassembled WGS sequence"/>
</dbReference>
<dbReference type="STRING" id="40578.Xbed_00478"/>
<comment type="caution">
    <text evidence="1">The sequence shown here is derived from an EMBL/GenBank/DDBJ whole genome shotgun (WGS) entry which is preliminary data.</text>
</comment>